<keyword evidence="2" id="KW-0472">Membrane</keyword>
<dbReference type="InterPro" id="IPR037055">
    <property type="entry name" value="MHC_I-like_Ag-recog_sf"/>
</dbReference>
<comment type="caution">
    <text evidence="4">The sequence shown here is derived from an EMBL/GenBank/DDBJ whole genome shotgun (WGS) entry which is preliminary data.</text>
</comment>
<protein>
    <recommendedName>
        <fullName evidence="3">MHC class I-like antigen recognition-like domain-containing protein</fullName>
    </recommendedName>
</protein>
<dbReference type="InterPro" id="IPR011161">
    <property type="entry name" value="MHC_I-like_Ag-recog"/>
</dbReference>
<dbReference type="EMBL" id="JBHFQA010000006">
    <property type="protein sequence ID" value="KAL2097951.1"/>
    <property type="molecule type" value="Genomic_DNA"/>
</dbReference>
<dbReference type="AlphaFoldDB" id="A0ABD1KG36"/>
<dbReference type="Proteomes" id="UP001591681">
    <property type="component" value="Unassembled WGS sequence"/>
</dbReference>
<evidence type="ECO:0000256" key="2">
    <source>
        <dbReference type="SAM" id="Phobius"/>
    </source>
</evidence>
<evidence type="ECO:0000313" key="4">
    <source>
        <dbReference type="EMBL" id="KAL2097951.1"/>
    </source>
</evidence>
<reference evidence="4 5" key="1">
    <citation type="submission" date="2024-09" db="EMBL/GenBank/DDBJ databases">
        <title>A chromosome-level genome assembly of Gray's grenadier anchovy, Coilia grayii.</title>
        <authorList>
            <person name="Fu Z."/>
        </authorList>
    </citation>
    <scope>NUCLEOTIDE SEQUENCE [LARGE SCALE GENOMIC DNA]</scope>
    <source>
        <strain evidence="4">G4</strain>
        <tissue evidence="4">Muscle</tissue>
    </source>
</reference>
<keyword evidence="2" id="KW-1133">Transmembrane helix</keyword>
<keyword evidence="5" id="KW-1185">Reference proteome</keyword>
<proteinExistence type="predicted"/>
<name>A0ABD1KG36_9TELE</name>
<dbReference type="InterPro" id="IPR011162">
    <property type="entry name" value="MHC_I/II-like_Ag-recog"/>
</dbReference>
<evidence type="ECO:0000256" key="1">
    <source>
        <dbReference type="ARBA" id="ARBA00023180"/>
    </source>
</evidence>
<accession>A0ABD1KG36</accession>
<sequence length="168" mass="18903">MELRPVINISSSLQDALIFFAKTFNSTVEDHTYQHFRECKLKGYQVVRVNEWIQHNGKDILSLDPSTDTWSTLHPQAVLLKQELDRETELTVRDRLRFQEACAELVKKLCHTDSTSGWVMTGVLAPLLAVLIFFGLILLSFIISKHSSAHPGAVLGSIVHYPAQNSDG</sequence>
<gene>
    <name evidence="4" type="ORF">ACEWY4_007158</name>
</gene>
<evidence type="ECO:0000313" key="5">
    <source>
        <dbReference type="Proteomes" id="UP001591681"/>
    </source>
</evidence>
<keyword evidence="2" id="KW-0812">Transmembrane</keyword>
<keyword evidence="1" id="KW-0325">Glycoprotein</keyword>
<dbReference type="SUPFAM" id="SSF54452">
    <property type="entry name" value="MHC antigen-recognition domain"/>
    <property type="match status" value="1"/>
</dbReference>
<evidence type="ECO:0000259" key="3">
    <source>
        <dbReference type="Pfam" id="PF00129"/>
    </source>
</evidence>
<dbReference type="Pfam" id="PF00129">
    <property type="entry name" value="MHC_I"/>
    <property type="match status" value="1"/>
</dbReference>
<feature type="domain" description="MHC class I-like antigen recognition-like" evidence="3">
    <location>
        <begin position="20"/>
        <end position="108"/>
    </location>
</feature>
<organism evidence="4 5">
    <name type="scientific">Coilia grayii</name>
    <name type="common">Gray's grenadier anchovy</name>
    <dbReference type="NCBI Taxonomy" id="363190"/>
    <lineage>
        <taxon>Eukaryota</taxon>
        <taxon>Metazoa</taxon>
        <taxon>Chordata</taxon>
        <taxon>Craniata</taxon>
        <taxon>Vertebrata</taxon>
        <taxon>Euteleostomi</taxon>
        <taxon>Actinopterygii</taxon>
        <taxon>Neopterygii</taxon>
        <taxon>Teleostei</taxon>
        <taxon>Clupei</taxon>
        <taxon>Clupeiformes</taxon>
        <taxon>Clupeoidei</taxon>
        <taxon>Engraulidae</taxon>
        <taxon>Coilinae</taxon>
        <taxon>Coilia</taxon>
    </lineage>
</organism>
<feature type="transmembrane region" description="Helical" evidence="2">
    <location>
        <begin position="118"/>
        <end position="143"/>
    </location>
</feature>
<dbReference type="Gene3D" id="3.30.500.10">
    <property type="entry name" value="MHC class I-like antigen recognition-like"/>
    <property type="match status" value="1"/>
</dbReference>